<dbReference type="Proteomes" id="UP001470230">
    <property type="component" value="Unassembled WGS sequence"/>
</dbReference>
<dbReference type="Gene3D" id="3.30.930.10">
    <property type="entry name" value="Bira Bifunctional Protein, Domain 2"/>
    <property type="match status" value="1"/>
</dbReference>
<sequence>MSKDTRATLENLELQRFFFCPSFEQYGGVAGLYDLGPSGSGIERNLLNKWRDHFVIEEDMVEVRCSMLTPYKVLESSGHTAKFNDYMVSDTVNKMLYRADQLIEQVLQKRLEETKVEAEKDKIHHDLKLVSDMTGEELEACIERWQIKSPSGNPLSKAVPFNLMFNTHIGPGERAIPGFLRPETAQGIFVNFPRLYDFNRGKLPFACAQTGVAYRNEIAPRNQLVRCREFMMAEIEDFVDPEELNNVPKFVNVKDLKISLYSAAQQAIDNSEAVPMTLEEAVNNKIVCHKTLAYFIGRTYQFVVSVGIDPSRVRFRQHRDHEKAHYARDCWDCEIYLDSMKDWLECVGIADRQAFDLTRHANATAKKGEKENTQFLVNVTLPQPIVKTQVQILPNKAVLGKLFKAEVKSITAAIEAIPEAEAEQIYAKFAEAEALIGGKPKKGKEQEAIDKLSDADKVKFNQLTTIEVCGKQLTYTMVSVSKSEVKINTRSFIPNVIEPSFGVGRIITALLEHTYYLRSNDQSRRVLRLKPFIAPYKVALLRLYAKLVPDELQENIRKELKRAKIMHLCDDSSVTIGRRYARADEIGIPYAITLDGDTVSNGSVTLRERDSTSQIRLSVKEAIKEIKALIEEEETWESVASRYPAVQPPADAE</sequence>
<proteinExistence type="inferred from homology"/>
<accession>A0ABR2JUW9</accession>
<evidence type="ECO:0000256" key="4">
    <source>
        <dbReference type="ARBA" id="ARBA00022741"/>
    </source>
</evidence>
<evidence type="ECO:0000256" key="7">
    <source>
        <dbReference type="ARBA" id="ARBA00023146"/>
    </source>
</evidence>
<dbReference type="Gene3D" id="3.40.50.800">
    <property type="entry name" value="Anticodon-binding domain"/>
    <property type="match status" value="1"/>
</dbReference>
<keyword evidence="5" id="KW-0067">ATP-binding</keyword>
<dbReference type="InterPro" id="IPR045864">
    <property type="entry name" value="aa-tRNA-synth_II/BPL/LPL"/>
</dbReference>
<keyword evidence="7" id="KW-0030">Aminoacyl-tRNA synthetase</keyword>
<dbReference type="InterPro" id="IPR002315">
    <property type="entry name" value="tRNA-synt_gly"/>
</dbReference>
<evidence type="ECO:0000313" key="11">
    <source>
        <dbReference type="Proteomes" id="UP001470230"/>
    </source>
</evidence>
<dbReference type="Gene3D" id="3.30.40.230">
    <property type="match status" value="1"/>
</dbReference>
<comment type="similarity">
    <text evidence="1">Belongs to the class-II aminoacyl-tRNA synthetase family.</text>
</comment>
<evidence type="ECO:0000256" key="8">
    <source>
        <dbReference type="ARBA" id="ARBA00030057"/>
    </source>
</evidence>
<dbReference type="NCBIfam" id="TIGR00389">
    <property type="entry name" value="glyS_dimeric"/>
    <property type="match status" value="1"/>
</dbReference>
<evidence type="ECO:0000256" key="5">
    <source>
        <dbReference type="ARBA" id="ARBA00022840"/>
    </source>
</evidence>
<comment type="caution">
    <text evidence="10">The sequence shown here is derived from an EMBL/GenBank/DDBJ whole genome shotgun (WGS) entry which is preliminary data.</text>
</comment>
<dbReference type="Pfam" id="PF03129">
    <property type="entry name" value="HGTP_anticodon"/>
    <property type="match status" value="1"/>
</dbReference>
<evidence type="ECO:0000313" key="10">
    <source>
        <dbReference type="EMBL" id="KAK8882610.1"/>
    </source>
</evidence>
<protein>
    <recommendedName>
        <fullName evidence="2">glycine--tRNA ligase</fullName>
        <ecNumber evidence="2">6.1.1.14</ecNumber>
    </recommendedName>
    <alternativeName>
        <fullName evidence="8">Diadenosine tetraphosphate synthetase</fullName>
    </alternativeName>
</protein>
<dbReference type="InterPro" id="IPR033731">
    <property type="entry name" value="GlyRS-like_core"/>
</dbReference>
<dbReference type="PRINTS" id="PR01043">
    <property type="entry name" value="TRNASYNTHGLY"/>
</dbReference>
<evidence type="ECO:0000256" key="1">
    <source>
        <dbReference type="ARBA" id="ARBA00008226"/>
    </source>
</evidence>
<dbReference type="InterPro" id="IPR006195">
    <property type="entry name" value="aa-tRNA-synth_II"/>
</dbReference>
<dbReference type="SUPFAM" id="SSF52954">
    <property type="entry name" value="Class II aaRS ABD-related"/>
    <property type="match status" value="1"/>
</dbReference>
<keyword evidence="4" id="KW-0547">Nucleotide-binding</keyword>
<name>A0ABR2JUW9_9EUKA</name>
<evidence type="ECO:0000256" key="6">
    <source>
        <dbReference type="ARBA" id="ARBA00022917"/>
    </source>
</evidence>
<dbReference type="EMBL" id="JAPFFF010000009">
    <property type="protein sequence ID" value="KAK8882610.1"/>
    <property type="molecule type" value="Genomic_DNA"/>
</dbReference>
<dbReference type="PANTHER" id="PTHR10745">
    <property type="entry name" value="GLYCYL-TRNA SYNTHETASE/DNA POLYMERASE SUBUNIT GAMMA-2"/>
    <property type="match status" value="1"/>
</dbReference>
<dbReference type="InterPro" id="IPR027031">
    <property type="entry name" value="Gly-tRNA_synthase/POLG2"/>
</dbReference>
<evidence type="ECO:0000256" key="2">
    <source>
        <dbReference type="ARBA" id="ARBA00012829"/>
    </source>
</evidence>
<gene>
    <name evidence="10" type="ORF">M9Y10_045252</name>
</gene>
<dbReference type="InterPro" id="IPR004154">
    <property type="entry name" value="Anticodon-bd"/>
</dbReference>
<dbReference type="CDD" id="cd00774">
    <property type="entry name" value="GlyRS-like_core"/>
    <property type="match status" value="1"/>
</dbReference>
<dbReference type="PANTHER" id="PTHR10745:SF0">
    <property type="entry name" value="GLYCINE--TRNA LIGASE"/>
    <property type="match status" value="1"/>
</dbReference>
<feature type="domain" description="Aminoacyl-transfer RNA synthetases class-II family profile" evidence="9">
    <location>
        <begin position="164"/>
        <end position="531"/>
    </location>
</feature>
<keyword evidence="3" id="KW-0436">Ligase</keyword>
<dbReference type="EC" id="6.1.1.14" evidence="2"/>
<dbReference type="InterPro" id="IPR036621">
    <property type="entry name" value="Anticodon-bd_dom_sf"/>
</dbReference>
<dbReference type="PROSITE" id="PS50862">
    <property type="entry name" value="AA_TRNA_LIGASE_II"/>
    <property type="match status" value="1"/>
</dbReference>
<keyword evidence="11" id="KW-1185">Reference proteome</keyword>
<evidence type="ECO:0000259" key="9">
    <source>
        <dbReference type="PROSITE" id="PS50862"/>
    </source>
</evidence>
<evidence type="ECO:0000256" key="3">
    <source>
        <dbReference type="ARBA" id="ARBA00022598"/>
    </source>
</evidence>
<dbReference type="Gene3D" id="3.30.720.200">
    <property type="match status" value="1"/>
</dbReference>
<keyword evidence="6" id="KW-0648">Protein biosynthesis</keyword>
<dbReference type="NCBIfam" id="NF003211">
    <property type="entry name" value="PRK04173.1"/>
    <property type="match status" value="1"/>
</dbReference>
<organism evidence="10 11">
    <name type="scientific">Tritrichomonas musculus</name>
    <dbReference type="NCBI Taxonomy" id="1915356"/>
    <lineage>
        <taxon>Eukaryota</taxon>
        <taxon>Metamonada</taxon>
        <taxon>Parabasalia</taxon>
        <taxon>Tritrichomonadida</taxon>
        <taxon>Tritrichomonadidae</taxon>
        <taxon>Tritrichomonas</taxon>
    </lineage>
</organism>
<dbReference type="SUPFAM" id="SSF55681">
    <property type="entry name" value="Class II aaRS and biotin synthetases"/>
    <property type="match status" value="1"/>
</dbReference>
<reference evidence="10 11" key="1">
    <citation type="submission" date="2024-04" db="EMBL/GenBank/DDBJ databases">
        <title>Tritrichomonas musculus Genome.</title>
        <authorList>
            <person name="Alves-Ferreira E."/>
            <person name="Grigg M."/>
            <person name="Lorenzi H."/>
            <person name="Galac M."/>
        </authorList>
    </citation>
    <scope>NUCLEOTIDE SEQUENCE [LARGE SCALE GENOMIC DNA]</scope>
    <source>
        <strain evidence="10 11">EAF2021</strain>
    </source>
</reference>